<reference evidence="1 2" key="1">
    <citation type="submission" date="2023-02" db="EMBL/GenBank/DDBJ databases">
        <title>Pathogen: clinical or host-associated sample.</title>
        <authorList>
            <person name="Hergert J."/>
            <person name="Casey R."/>
            <person name="Wagner J."/>
            <person name="Young E.L."/>
            <person name="Oakeson K.F."/>
        </authorList>
    </citation>
    <scope>NUCLEOTIDE SEQUENCE [LARGE SCALE GENOMIC DNA]</scope>
    <source>
        <strain evidence="1 2">2022CK-00829</strain>
        <plasmid evidence="1 2">unnamed1</plasmid>
    </source>
</reference>
<dbReference type="RefSeq" id="WP_274338784.1">
    <property type="nucleotide sequence ID" value="NZ_CP118109.1"/>
</dbReference>
<sequence length="225" mass="25753">MDLNALINQQLVNLQEEGYIETVVKEQLKSTIKSVIENSLRSYSNFGKELEKQVEESLNVNLKSLDVPSYNHVVLNMIKQEIDRSIHEVGSAKLKEQLEDMLGTGKNEYKLSELIQEMVEFEMELGELEYDEVAEISVHVKETGAGLTWIYLDPNPDKEAYECKYRIYLDDNVVTSAMLGEKSFDNSVILGGLYGLEETIFKMFIHGSRLIIDEYTTEFSNPSFD</sequence>
<evidence type="ECO:0000313" key="2">
    <source>
        <dbReference type="Proteomes" id="UP001221519"/>
    </source>
</evidence>
<protein>
    <submittedName>
        <fullName evidence="1">Uncharacterized protein</fullName>
    </submittedName>
</protein>
<keyword evidence="2" id="KW-1185">Reference proteome</keyword>
<evidence type="ECO:0000313" key="1">
    <source>
        <dbReference type="EMBL" id="WDI05236.1"/>
    </source>
</evidence>
<dbReference type="EMBL" id="CP118109">
    <property type="protein sequence ID" value="WDI05236.1"/>
    <property type="molecule type" value="Genomic_DNA"/>
</dbReference>
<dbReference type="Proteomes" id="UP001221519">
    <property type="component" value="Plasmid unnamed1"/>
</dbReference>
<accession>A0ABY7XHF1</accession>
<name>A0ABY7XHF1_9BACL</name>
<geneLocation type="plasmid" evidence="1 2">
    <name>unnamed1</name>
</geneLocation>
<proteinExistence type="predicted"/>
<gene>
    <name evidence="1" type="ORF">PUW25_25850</name>
</gene>
<organism evidence="1 2">
    <name type="scientific">Paenibacillus urinalis</name>
    <dbReference type="NCBI Taxonomy" id="521520"/>
    <lineage>
        <taxon>Bacteria</taxon>
        <taxon>Bacillati</taxon>
        <taxon>Bacillota</taxon>
        <taxon>Bacilli</taxon>
        <taxon>Bacillales</taxon>
        <taxon>Paenibacillaceae</taxon>
        <taxon>Paenibacillus</taxon>
    </lineage>
</organism>
<keyword evidence="1" id="KW-0614">Plasmid</keyword>